<dbReference type="EC" id="3.1.2.-" evidence="1"/>
<dbReference type="EMBL" id="JAUSUK010000002">
    <property type="protein sequence ID" value="MDQ0326681.1"/>
    <property type="molecule type" value="Genomic_DNA"/>
</dbReference>
<reference evidence="1 2" key="1">
    <citation type="submission" date="2023-07" db="EMBL/GenBank/DDBJ databases">
        <title>Genomic Encyclopedia of Type Strains, Phase IV (KMG-IV): sequencing the most valuable type-strain genomes for metagenomic binning, comparative biology and taxonomic classification.</title>
        <authorList>
            <person name="Goeker M."/>
        </authorList>
    </citation>
    <scope>NUCLEOTIDE SEQUENCE [LARGE SCALE GENOMIC DNA]</scope>
    <source>
        <strain evidence="1 2">DSM 11549</strain>
    </source>
</reference>
<organism evidence="1 2">
    <name type="scientific">Rhodopseudomonas julia</name>
    <dbReference type="NCBI Taxonomy" id="200617"/>
    <lineage>
        <taxon>Bacteria</taxon>
        <taxon>Pseudomonadati</taxon>
        <taxon>Pseudomonadota</taxon>
        <taxon>Alphaproteobacteria</taxon>
        <taxon>Hyphomicrobiales</taxon>
        <taxon>Nitrobacteraceae</taxon>
        <taxon>Rhodopseudomonas</taxon>
    </lineage>
</organism>
<gene>
    <name evidence="1" type="ORF">J2R99_002550</name>
</gene>
<dbReference type="CDD" id="cd00586">
    <property type="entry name" value="4HBT"/>
    <property type="match status" value="1"/>
</dbReference>
<name>A0ABU0C836_9BRAD</name>
<dbReference type="Pfam" id="PF13279">
    <property type="entry name" value="4HBT_2"/>
    <property type="match status" value="1"/>
</dbReference>
<keyword evidence="1" id="KW-0378">Hydrolase</keyword>
<sequence>MSRTIEAPFQVTTQTVEDAWIDYNGHMNVAYYVLLFDRGIDEAFEALGLGPDYRQSHDASFFAVEMHVRYLRELKTGAKVYSTWQLLSADDKRLRSYMELRDADNGLVAATSEHLHLHVDMAARRAAAFPPHIQANIEATFKAHRRLPWPESAGAAITLDKR</sequence>
<accession>A0ABU0C836</accession>
<dbReference type="PANTHER" id="PTHR31793">
    <property type="entry name" value="4-HYDROXYBENZOYL-COA THIOESTERASE FAMILY MEMBER"/>
    <property type="match status" value="1"/>
</dbReference>
<dbReference type="RefSeq" id="WP_307154830.1">
    <property type="nucleotide sequence ID" value="NZ_JAUSUK010000002.1"/>
</dbReference>
<comment type="caution">
    <text evidence="1">The sequence shown here is derived from an EMBL/GenBank/DDBJ whole genome shotgun (WGS) entry which is preliminary data.</text>
</comment>
<dbReference type="SUPFAM" id="SSF54637">
    <property type="entry name" value="Thioesterase/thiol ester dehydrase-isomerase"/>
    <property type="match status" value="1"/>
</dbReference>
<evidence type="ECO:0000313" key="2">
    <source>
        <dbReference type="Proteomes" id="UP001230253"/>
    </source>
</evidence>
<dbReference type="PANTHER" id="PTHR31793:SF2">
    <property type="entry name" value="BLR1345 PROTEIN"/>
    <property type="match status" value="1"/>
</dbReference>
<dbReference type="InterPro" id="IPR029069">
    <property type="entry name" value="HotDog_dom_sf"/>
</dbReference>
<proteinExistence type="predicted"/>
<dbReference type="Proteomes" id="UP001230253">
    <property type="component" value="Unassembled WGS sequence"/>
</dbReference>
<protein>
    <submittedName>
        <fullName evidence="1">Acyl-CoA thioester hydrolase</fullName>
        <ecNumber evidence="1">3.1.2.-</ecNumber>
    </submittedName>
</protein>
<evidence type="ECO:0000313" key="1">
    <source>
        <dbReference type="EMBL" id="MDQ0326681.1"/>
    </source>
</evidence>
<dbReference type="Gene3D" id="3.10.129.10">
    <property type="entry name" value="Hotdog Thioesterase"/>
    <property type="match status" value="1"/>
</dbReference>
<dbReference type="InterPro" id="IPR050563">
    <property type="entry name" value="4-hydroxybenzoyl-CoA_TE"/>
</dbReference>
<keyword evidence="2" id="KW-1185">Reference proteome</keyword>
<dbReference type="GO" id="GO:0016787">
    <property type="term" value="F:hydrolase activity"/>
    <property type="evidence" value="ECO:0007669"/>
    <property type="project" value="UniProtKB-KW"/>
</dbReference>